<dbReference type="GO" id="GO:0004930">
    <property type="term" value="F:G protein-coupled receptor activity"/>
    <property type="evidence" value="ECO:0007669"/>
    <property type="project" value="InterPro"/>
</dbReference>
<feature type="domain" description="G-protein coupled receptors family 2 profile 2" evidence="8">
    <location>
        <begin position="359"/>
        <end position="483"/>
    </location>
</feature>
<evidence type="ECO:0000256" key="1">
    <source>
        <dbReference type="ARBA" id="ARBA00004141"/>
    </source>
</evidence>
<evidence type="ECO:0000259" key="7">
    <source>
        <dbReference type="PROSITE" id="PS50221"/>
    </source>
</evidence>
<evidence type="ECO:0000256" key="4">
    <source>
        <dbReference type="ARBA" id="ARBA00023136"/>
    </source>
</evidence>
<sequence>MSHYNGLHLTWPETPIGQTTLADELCITVEGRALERKCLGDFYTGAYWSPVEKDCADVQSELTVTLHKLAKRNITEDNILNTTLNMEMLTTTSEDLSTTDVQYVAQILRNAASVPAVEPAVLRSVVHTVDTTTAVISTAGNREILSNTPTKINTDVENIALNAQTEDQVFMVAGSNFAVSVLPFASFPRGGVLESWGFNMTVLLNDSDRDPHEWLNHFESFEAAVLLPESVLRGKRKNKRTNMVIVVHRNSQFLQNVKVISPVIDVVMGSKPVYDVDPPLEMVFKVSETSLREKKAKWGCVSWDETLNNSFGGWSYKGCFSVLVDSTHVRCYCNHLTSFAVILEISPGLRIPKVHTGVLSIITYIGCSLSIFGLGFVILTFAIFRNWRKDMRHKILFNLSLSLVSFLLIFLVGIKKTGWGFGCMVVAVLLHYFMLASFSWMLVEAFLQYLCLVKVLGTYIPCMLQKAMLFAWGTYWVENCAFY</sequence>
<dbReference type="PANTHER" id="PTHR47767">
    <property type="entry name" value="ADHESION G PROTEIN-COUPLED RECEPTOR G7"/>
    <property type="match status" value="1"/>
</dbReference>
<dbReference type="InterPro" id="IPR000832">
    <property type="entry name" value="GPCR_2_secretin-like"/>
</dbReference>
<feature type="transmembrane region" description="Helical" evidence="6">
    <location>
        <begin position="455"/>
        <end position="477"/>
    </location>
</feature>
<organism evidence="9 10">
    <name type="scientific">Araneus ventricosus</name>
    <name type="common">Orbweaver spider</name>
    <name type="synonym">Epeira ventricosa</name>
    <dbReference type="NCBI Taxonomy" id="182803"/>
    <lineage>
        <taxon>Eukaryota</taxon>
        <taxon>Metazoa</taxon>
        <taxon>Ecdysozoa</taxon>
        <taxon>Arthropoda</taxon>
        <taxon>Chelicerata</taxon>
        <taxon>Arachnida</taxon>
        <taxon>Araneae</taxon>
        <taxon>Araneomorphae</taxon>
        <taxon>Entelegynae</taxon>
        <taxon>Araneoidea</taxon>
        <taxon>Araneidae</taxon>
        <taxon>Araneus</taxon>
    </lineage>
</organism>
<keyword evidence="4 6" id="KW-0472">Membrane</keyword>
<proteinExistence type="predicted"/>
<evidence type="ECO:0000256" key="6">
    <source>
        <dbReference type="SAM" id="Phobius"/>
    </source>
</evidence>
<feature type="transmembrane region" description="Helical" evidence="6">
    <location>
        <begin position="419"/>
        <end position="443"/>
    </location>
</feature>
<accession>A0A4Y2TRZ8</accession>
<dbReference type="Proteomes" id="UP000499080">
    <property type="component" value="Unassembled WGS sequence"/>
</dbReference>
<dbReference type="PRINTS" id="PR00249">
    <property type="entry name" value="GPCRSECRETIN"/>
</dbReference>
<dbReference type="SMART" id="SM00303">
    <property type="entry name" value="GPS"/>
    <property type="match status" value="1"/>
</dbReference>
<feature type="domain" description="GAIN-B" evidence="7">
    <location>
        <begin position="192"/>
        <end position="349"/>
    </location>
</feature>
<dbReference type="PANTHER" id="PTHR47767:SF1">
    <property type="entry name" value="ADHESION G PROTEIN-COUPLED RECEPTOR G7"/>
    <property type="match status" value="1"/>
</dbReference>
<comment type="caution">
    <text evidence="9">The sequence shown here is derived from an EMBL/GenBank/DDBJ whole genome shotgun (WGS) entry which is preliminary data.</text>
</comment>
<evidence type="ECO:0000256" key="5">
    <source>
        <dbReference type="ARBA" id="ARBA00023157"/>
    </source>
</evidence>
<keyword evidence="2 6" id="KW-0812">Transmembrane</keyword>
<dbReference type="PROSITE" id="PS50221">
    <property type="entry name" value="GAIN_B"/>
    <property type="match status" value="1"/>
</dbReference>
<dbReference type="PROSITE" id="PS50261">
    <property type="entry name" value="G_PROTEIN_RECEP_F2_4"/>
    <property type="match status" value="1"/>
</dbReference>
<dbReference type="Pfam" id="PF00002">
    <property type="entry name" value="7tm_2"/>
    <property type="match status" value="1"/>
</dbReference>
<dbReference type="InterPro" id="IPR000203">
    <property type="entry name" value="GPS"/>
</dbReference>
<evidence type="ECO:0000256" key="3">
    <source>
        <dbReference type="ARBA" id="ARBA00022989"/>
    </source>
</evidence>
<evidence type="ECO:0000313" key="10">
    <source>
        <dbReference type="Proteomes" id="UP000499080"/>
    </source>
</evidence>
<keyword evidence="9" id="KW-0675">Receptor</keyword>
<dbReference type="AlphaFoldDB" id="A0A4Y2TRZ8"/>
<dbReference type="SUPFAM" id="SSF81321">
    <property type="entry name" value="Family A G protein-coupled receptor-like"/>
    <property type="match status" value="1"/>
</dbReference>
<dbReference type="GO" id="GO:0016020">
    <property type="term" value="C:membrane"/>
    <property type="evidence" value="ECO:0007669"/>
    <property type="project" value="UniProtKB-SubCell"/>
</dbReference>
<evidence type="ECO:0000259" key="8">
    <source>
        <dbReference type="PROSITE" id="PS50261"/>
    </source>
</evidence>
<keyword evidence="5" id="KW-1015">Disulfide bond</keyword>
<gene>
    <name evidence="9" type="primary">Adgrg6</name>
    <name evidence="9" type="ORF">AVEN_172181_1</name>
</gene>
<feature type="transmembrane region" description="Helical" evidence="6">
    <location>
        <begin position="361"/>
        <end position="383"/>
    </location>
</feature>
<evidence type="ECO:0000313" key="9">
    <source>
        <dbReference type="EMBL" id="GBO03413.1"/>
    </source>
</evidence>
<dbReference type="GO" id="GO:0007166">
    <property type="term" value="P:cell surface receptor signaling pathway"/>
    <property type="evidence" value="ECO:0007669"/>
    <property type="project" value="InterPro"/>
</dbReference>
<dbReference type="InterPro" id="IPR057244">
    <property type="entry name" value="GAIN_B"/>
</dbReference>
<reference evidence="9 10" key="1">
    <citation type="journal article" date="2019" name="Sci. Rep.">
        <title>Orb-weaving spider Araneus ventricosus genome elucidates the spidroin gene catalogue.</title>
        <authorList>
            <person name="Kono N."/>
            <person name="Nakamura H."/>
            <person name="Ohtoshi R."/>
            <person name="Moran D.A.P."/>
            <person name="Shinohara A."/>
            <person name="Yoshida Y."/>
            <person name="Fujiwara M."/>
            <person name="Mori M."/>
            <person name="Tomita M."/>
            <person name="Arakawa K."/>
        </authorList>
    </citation>
    <scope>NUCLEOTIDE SEQUENCE [LARGE SCALE GENOMIC DNA]</scope>
</reference>
<dbReference type="Gene3D" id="1.20.1070.10">
    <property type="entry name" value="Rhodopsin 7-helix transmembrane proteins"/>
    <property type="match status" value="1"/>
</dbReference>
<protein>
    <submittedName>
        <fullName evidence="9">Adhesion G-protein coupled receptor G6</fullName>
    </submittedName>
</protein>
<dbReference type="OrthoDB" id="6355589at2759"/>
<feature type="transmembrane region" description="Helical" evidence="6">
    <location>
        <begin position="395"/>
        <end position="413"/>
    </location>
</feature>
<dbReference type="Pfam" id="PF01825">
    <property type="entry name" value="GPS"/>
    <property type="match status" value="1"/>
</dbReference>
<dbReference type="InterPro" id="IPR053066">
    <property type="entry name" value="ADGR_G7"/>
</dbReference>
<dbReference type="Gene3D" id="2.60.220.50">
    <property type="match status" value="1"/>
</dbReference>
<dbReference type="EMBL" id="BGPR01030720">
    <property type="protein sequence ID" value="GBO03413.1"/>
    <property type="molecule type" value="Genomic_DNA"/>
</dbReference>
<comment type="subcellular location">
    <subcellularLocation>
        <location evidence="1">Membrane</location>
        <topology evidence="1">Multi-pass membrane protein</topology>
    </subcellularLocation>
</comment>
<evidence type="ECO:0000256" key="2">
    <source>
        <dbReference type="ARBA" id="ARBA00022692"/>
    </source>
</evidence>
<keyword evidence="3 6" id="KW-1133">Transmembrane helix</keyword>
<keyword evidence="10" id="KW-1185">Reference proteome</keyword>
<dbReference type="InterPro" id="IPR017981">
    <property type="entry name" value="GPCR_2-like_7TM"/>
</dbReference>
<name>A0A4Y2TRZ8_ARAVE</name>
<dbReference type="InterPro" id="IPR046338">
    <property type="entry name" value="GAIN_dom_sf"/>
</dbReference>